<dbReference type="AlphaFoldDB" id="A0A835DGP4"/>
<reference evidence="2 3" key="1">
    <citation type="submission" date="2020-04" db="EMBL/GenBank/DDBJ databases">
        <title>Plant Genome Project.</title>
        <authorList>
            <person name="Zhang R.-G."/>
        </authorList>
    </citation>
    <scope>NUCLEOTIDE SEQUENCE [LARGE SCALE GENOMIC DNA]</scope>
    <source>
        <strain evidence="2">YNK0</strain>
        <tissue evidence="2">Leaf</tissue>
    </source>
</reference>
<dbReference type="PANTHER" id="PTHR45181:SF4">
    <property type="entry name" value="HEAT SHOCK PROTEIN DNAJ WITH TETRATRICOPEPTIDE REPEAT-CONTAINING PROTEIN"/>
    <property type="match status" value="1"/>
</dbReference>
<accession>A0A835DGP4</accession>
<dbReference type="PANTHER" id="PTHR45181">
    <property type="entry name" value="HEAT SHOCK PROTEIN DNAJ WITH TETRATRICOPEPTIDE REPEAT-CONTAINING PROTEIN"/>
    <property type="match status" value="1"/>
</dbReference>
<name>A0A835DGP4_TETSI</name>
<dbReference type="InterPro" id="IPR011990">
    <property type="entry name" value="TPR-like_helical_dom_sf"/>
</dbReference>
<evidence type="ECO:0000313" key="2">
    <source>
        <dbReference type="EMBL" id="KAF8403743.1"/>
    </source>
</evidence>
<feature type="region of interest" description="Disordered" evidence="1">
    <location>
        <begin position="469"/>
        <end position="490"/>
    </location>
</feature>
<evidence type="ECO:0000313" key="3">
    <source>
        <dbReference type="Proteomes" id="UP000655225"/>
    </source>
</evidence>
<comment type="caution">
    <text evidence="2">The sequence shown here is derived from an EMBL/GenBank/DDBJ whole genome shotgun (WGS) entry which is preliminary data.</text>
</comment>
<feature type="compositionally biased region" description="Polar residues" evidence="1">
    <location>
        <begin position="13"/>
        <end position="45"/>
    </location>
</feature>
<keyword evidence="3" id="KW-1185">Reference proteome</keyword>
<evidence type="ECO:0000256" key="1">
    <source>
        <dbReference type="SAM" id="MobiDB-lite"/>
    </source>
</evidence>
<dbReference type="InterPro" id="IPR019734">
    <property type="entry name" value="TPR_rpt"/>
</dbReference>
<feature type="region of interest" description="Disordered" evidence="1">
    <location>
        <begin position="519"/>
        <end position="540"/>
    </location>
</feature>
<sequence length="951" mass="101756">MNSSNLGYGASAIRNSNEGNHDNSFSSPSMSRLGTEKPSLSSASGRSKPRLVKVRKQIVSQQGRSSSLPESGVNPGFNPFPPVSESLDRGKDDRKMEGLHHRWHRSNLFPSDSFQESRNLNDSGASISGHFKFGKSDNADFVFMGANRSNSALNLNLENRESIGTGSVGKSLQEEMGKLNIGNEVKDAASSFNASGRGNSNLGEGSDNDKGVFVFGSSNRKGSSFVGSTVSKIQEDMRKLNIEGFGIGPGVEKTKGANLSSNLNDKNNPIPESSNNIAGAFGRSMASKLAGEINKLDIKDSGEVNGSEKTKAKNTFDFGRSKKADDSFAGSSATTLLDHMKNLNIEVPGNGDGVEKTTEANLKTSDQGSFVLGSVKSTAGSFGGSMETMLPNEMRKLNIGSGMGDSAGQTDIGISSSRIFVREKQPGNFGDKVSHDPVDGKSIPTPVNYQAGVQGKSLDVGQVPPFETNDDTPLNGAAAPSSTFSSTGHGFPPVENVFEVPSMDRAAKKDEFSFIRTRDGLGTSHTDLGTPKRDASGSSTGNLYVGLNQKLEFSAKGEAVKDSGFKKRRGKFRQPTRVQQWPGKDFVSKESFSQENPESPGCYSPMDYSPYQETLAAEQCSRETSVTSNESFHLQNNHGLSYAHKTVPSDATGEDLVAATQRFDISEIDRKFGELNEEGSGNCFQKSVGVECPVEEFVSGAETESFKSETEEVDISSNASVVSAETEAGFNSNIEMQENDCKMQFCSASSSQDIGDSNFTFTAPSSAQGQFSAAKHHYRKNNRIKVGPDSCSSLPSAKVQFASSSVQFSPHARTSLPLGSGQGQKGEFCISQSKGEKKFEADKEQDVKQGSISTVGATAAALEDCEKWRLRGNHAYVSGNLSKAEDYYTNGVNCVSPNETSRSCLKALALCLSNRAATRMSLGRMREALGDCMMASAIDPNFLRVQVRAAK</sequence>
<organism evidence="2 3">
    <name type="scientific">Tetracentron sinense</name>
    <name type="common">Spur-leaf</name>
    <dbReference type="NCBI Taxonomy" id="13715"/>
    <lineage>
        <taxon>Eukaryota</taxon>
        <taxon>Viridiplantae</taxon>
        <taxon>Streptophyta</taxon>
        <taxon>Embryophyta</taxon>
        <taxon>Tracheophyta</taxon>
        <taxon>Spermatophyta</taxon>
        <taxon>Magnoliopsida</taxon>
        <taxon>Trochodendrales</taxon>
        <taxon>Trochodendraceae</taxon>
        <taxon>Tetracentron</taxon>
    </lineage>
</organism>
<feature type="region of interest" description="Disordered" evidence="1">
    <location>
        <begin position="1"/>
        <end position="93"/>
    </location>
</feature>
<dbReference type="Proteomes" id="UP000655225">
    <property type="component" value="Unassembled WGS sequence"/>
</dbReference>
<dbReference type="SMART" id="SM00028">
    <property type="entry name" value="TPR"/>
    <property type="match status" value="2"/>
</dbReference>
<gene>
    <name evidence="2" type="ORF">HHK36_011847</name>
</gene>
<proteinExistence type="predicted"/>
<dbReference type="SUPFAM" id="SSF48452">
    <property type="entry name" value="TPR-like"/>
    <property type="match status" value="1"/>
</dbReference>
<protein>
    <submittedName>
        <fullName evidence="2">Uncharacterized protein</fullName>
    </submittedName>
</protein>
<dbReference type="Gene3D" id="1.25.40.10">
    <property type="entry name" value="Tetratricopeptide repeat domain"/>
    <property type="match status" value="1"/>
</dbReference>
<dbReference type="OrthoDB" id="10250354at2759"/>
<feature type="compositionally biased region" description="Basic residues" evidence="1">
    <location>
        <begin position="47"/>
        <end position="56"/>
    </location>
</feature>
<dbReference type="OMA" id="VCYISAQ"/>
<feature type="compositionally biased region" description="Polar residues" evidence="1">
    <location>
        <begin position="58"/>
        <end position="69"/>
    </location>
</feature>
<feature type="region of interest" description="Disordered" evidence="1">
    <location>
        <begin position="558"/>
        <end position="604"/>
    </location>
</feature>
<dbReference type="EMBL" id="JABCRI010000007">
    <property type="protein sequence ID" value="KAF8403743.1"/>
    <property type="molecule type" value="Genomic_DNA"/>
</dbReference>